<dbReference type="InterPro" id="IPR003593">
    <property type="entry name" value="AAA+_ATPase"/>
</dbReference>
<feature type="domain" description="ABC transporter" evidence="5">
    <location>
        <begin position="8"/>
        <end position="238"/>
    </location>
</feature>
<dbReference type="SMART" id="SM00382">
    <property type="entry name" value="AAA"/>
    <property type="match status" value="1"/>
</dbReference>
<dbReference type="AlphaFoldDB" id="A0A9D1E713"/>
<protein>
    <submittedName>
        <fullName evidence="6">ABC transporter ATP-binding protein</fullName>
    </submittedName>
</protein>
<organism evidence="6 7">
    <name type="scientific">Candidatus Coproplasma avicola</name>
    <dbReference type="NCBI Taxonomy" id="2840744"/>
    <lineage>
        <taxon>Bacteria</taxon>
        <taxon>Bacillati</taxon>
        <taxon>Bacillota</taxon>
        <taxon>Clostridia</taxon>
        <taxon>Eubacteriales</taxon>
        <taxon>Candidatus Coproplasma</taxon>
    </lineage>
</organism>
<evidence type="ECO:0000256" key="3">
    <source>
        <dbReference type="ARBA" id="ARBA00022741"/>
    </source>
</evidence>
<dbReference type="InterPro" id="IPR003439">
    <property type="entry name" value="ABC_transporter-like_ATP-bd"/>
</dbReference>
<accession>A0A9D1E713</accession>
<dbReference type="SUPFAM" id="SSF52540">
    <property type="entry name" value="P-loop containing nucleoside triphosphate hydrolases"/>
    <property type="match status" value="1"/>
</dbReference>
<keyword evidence="4 6" id="KW-0067">ATP-binding</keyword>
<comment type="caution">
    <text evidence="6">The sequence shown here is derived from an EMBL/GenBank/DDBJ whole genome shotgun (WGS) entry which is preliminary data.</text>
</comment>
<dbReference type="EMBL" id="DVHK01000094">
    <property type="protein sequence ID" value="HIR67322.1"/>
    <property type="molecule type" value="Genomic_DNA"/>
</dbReference>
<keyword evidence="2" id="KW-0813">Transport</keyword>
<evidence type="ECO:0000313" key="7">
    <source>
        <dbReference type="Proteomes" id="UP000823913"/>
    </source>
</evidence>
<reference evidence="6" key="1">
    <citation type="submission" date="2020-10" db="EMBL/GenBank/DDBJ databases">
        <authorList>
            <person name="Gilroy R."/>
        </authorList>
    </citation>
    <scope>NUCLEOTIDE SEQUENCE</scope>
    <source>
        <strain evidence="6">ChiW16-3235</strain>
    </source>
</reference>
<keyword evidence="3" id="KW-0547">Nucleotide-binding</keyword>
<evidence type="ECO:0000256" key="4">
    <source>
        <dbReference type="ARBA" id="ARBA00022840"/>
    </source>
</evidence>
<dbReference type="PANTHER" id="PTHR42711:SF5">
    <property type="entry name" value="ABC TRANSPORTER ATP-BINDING PROTEIN NATA"/>
    <property type="match status" value="1"/>
</dbReference>
<reference evidence="6" key="2">
    <citation type="journal article" date="2021" name="PeerJ">
        <title>Extensive microbial diversity within the chicken gut microbiome revealed by metagenomics and culture.</title>
        <authorList>
            <person name="Gilroy R."/>
            <person name="Ravi A."/>
            <person name="Getino M."/>
            <person name="Pursley I."/>
            <person name="Horton D.L."/>
            <person name="Alikhan N.F."/>
            <person name="Baker D."/>
            <person name="Gharbi K."/>
            <person name="Hall N."/>
            <person name="Watson M."/>
            <person name="Adriaenssens E.M."/>
            <person name="Foster-Nyarko E."/>
            <person name="Jarju S."/>
            <person name="Secka A."/>
            <person name="Antonio M."/>
            <person name="Oren A."/>
            <person name="Chaudhuri R.R."/>
            <person name="La Ragione R."/>
            <person name="Hildebrand F."/>
            <person name="Pallen M.J."/>
        </authorList>
    </citation>
    <scope>NUCLEOTIDE SEQUENCE</scope>
    <source>
        <strain evidence="6">ChiW16-3235</strain>
    </source>
</reference>
<evidence type="ECO:0000256" key="2">
    <source>
        <dbReference type="ARBA" id="ARBA00022448"/>
    </source>
</evidence>
<evidence type="ECO:0000256" key="1">
    <source>
        <dbReference type="ARBA" id="ARBA00005417"/>
    </source>
</evidence>
<comment type="similarity">
    <text evidence="1">Belongs to the ABC transporter superfamily.</text>
</comment>
<dbReference type="InterPro" id="IPR050763">
    <property type="entry name" value="ABC_transporter_ATP-binding"/>
</dbReference>
<evidence type="ECO:0000259" key="5">
    <source>
        <dbReference type="PROSITE" id="PS50893"/>
    </source>
</evidence>
<dbReference type="GO" id="GO:0005524">
    <property type="term" value="F:ATP binding"/>
    <property type="evidence" value="ECO:0007669"/>
    <property type="project" value="UniProtKB-KW"/>
</dbReference>
<dbReference type="InterPro" id="IPR027417">
    <property type="entry name" value="P-loop_NTPase"/>
</dbReference>
<dbReference type="Pfam" id="PF00005">
    <property type="entry name" value="ABC_tran"/>
    <property type="match status" value="1"/>
</dbReference>
<dbReference type="Proteomes" id="UP000823913">
    <property type="component" value="Unassembled WGS sequence"/>
</dbReference>
<dbReference type="InterPro" id="IPR017871">
    <property type="entry name" value="ABC_transporter-like_CS"/>
</dbReference>
<sequence>MENLEYALQIENLTKSYGNIHAVNGISFNVKKGSLFAFLGVNGAGKSTTINIICSILDKDSGKIYMGGNDLDEHPQEIKRNIGIVFQTSVLDKELTVLQNLEIRTAFYGLGKQEKKDNIRNIIELLELEPILKRPVKNLSGGQMRRVDIARAMVHRPKLLILDEPTTGLDPKNRRIVWSLIDRIRSETGMTVFLTTHYLEEAELATDVVIMDKGRIIARGTPNDLKNAYSHDTFVSYIPKDDKFESGLDGAGYKYQYDDEQNCYRIKIADTAAARDIIERFPAYTRDIEVLKGRMDDVFLNVTGRDITVTEEEDGGKD</sequence>
<dbReference type="Gene3D" id="3.40.50.300">
    <property type="entry name" value="P-loop containing nucleotide triphosphate hydrolases"/>
    <property type="match status" value="1"/>
</dbReference>
<dbReference type="PROSITE" id="PS00211">
    <property type="entry name" value="ABC_TRANSPORTER_1"/>
    <property type="match status" value="1"/>
</dbReference>
<dbReference type="GO" id="GO:0016887">
    <property type="term" value="F:ATP hydrolysis activity"/>
    <property type="evidence" value="ECO:0007669"/>
    <property type="project" value="InterPro"/>
</dbReference>
<proteinExistence type="inferred from homology"/>
<dbReference type="PANTHER" id="PTHR42711">
    <property type="entry name" value="ABC TRANSPORTER ATP-BINDING PROTEIN"/>
    <property type="match status" value="1"/>
</dbReference>
<evidence type="ECO:0000313" key="6">
    <source>
        <dbReference type="EMBL" id="HIR67322.1"/>
    </source>
</evidence>
<name>A0A9D1E713_9FIRM</name>
<dbReference type="PROSITE" id="PS50893">
    <property type="entry name" value="ABC_TRANSPORTER_2"/>
    <property type="match status" value="1"/>
</dbReference>
<gene>
    <name evidence="6" type="ORF">IAB94_04685</name>
</gene>